<dbReference type="GO" id="GO:0016705">
    <property type="term" value="F:oxidoreductase activity, acting on paired donors, with incorporation or reduction of molecular oxygen"/>
    <property type="evidence" value="ECO:0007669"/>
    <property type="project" value="InterPro"/>
</dbReference>
<sequence length="507" mass="57085">MLVFEELIYLVFAIVVSVLLLNGWRSIAVCKPRKRLPPSPSKLPIIGNLYRLGKFPHRWLQSFSKRYGPLTLLHQGNIPVLSASSADAAREIMKNQDLIFSNRPKMSSADKLLYGSRDVAFSPHGEYWRQMRSICVLQLLSNKRVQSYSGVREEETSLMVEKISQLSTASSPVVNLSDVLVTLTNNVICKVALGRRYGEDGEGRSMIFLGEFMELLGTSSVGDYVPWLAWTNWINGLDARRERVAKLFDKFLEQVVQEHREMREKVGEGSALAAIDFVDILLEFQRENASGSPIEDEAIKALITDIFTAGTDTTSTTLEWTMAELLKNPKTMKTLQNEVREAAGSNCEIDEECLEKMPCLKAVIKESLRLHPPVPLLLPRESTRDTKVLGYDVAAGTRVLINAWAIGRDPSMWENPEEFHPERFLETSIDFRGLHFELIPFGAGRRGFPGITFATSVFELALSKLVHNFDFGLPNGGRWEDLDMTEDSGIVIHKKFPILVVITPHVF</sequence>
<comment type="cofactor">
    <cofactor evidence="1">
        <name>heme</name>
        <dbReference type="ChEBI" id="CHEBI:30413"/>
    </cofactor>
</comment>
<dbReference type="AlphaFoldDB" id="A0AAD4JEE7"/>
<evidence type="ECO:0000256" key="7">
    <source>
        <dbReference type="ARBA" id="ARBA00023004"/>
    </source>
</evidence>
<evidence type="ECO:0000256" key="5">
    <source>
        <dbReference type="ARBA" id="ARBA00022723"/>
    </source>
</evidence>
<evidence type="ECO:0000256" key="3">
    <source>
        <dbReference type="ARBA" id="ARBA00010617"/>
    </source>
</evidence>
<comment type="subcellular location">
    <subcellularLocation>
        <location evidence="2">Membrane</location>
        <topology evidence="2">Single-pass membrane protein</topology>
    </subcellularLocation>
</comment>
<dbReference type="PRINTS" id="PR00463">
    <property type="entry name" value="EP450I"/>
</dbReference>
<keyword evidence="9" id="KW-1133">Transmembrane helix</keyword>
<dbReference type="EMBL" id="SDAM02000072">
    <property type="protein sequence ID" value="KAH6832295.1"/>
    <property type="molecule type" value="Genomic_DNA"/>
</dbReference>
<accession>A0AAD4JEE7</accession>
<evidence type="ECO:0000256" key="6">
    <source>
        <dbReference type="ARBA" id="ARBA00023002"/>
    </source>
</evidence>
<evidence type="ECO:0000256" key="8">
    <source>
        <dbReference type="ARBA" id="ARBA00023033"/>
    </source>
</evidence>
<dbReference type="SMR" id="A0AAD4JEE7"/>
<dbReference type="FunFam" id="1.10.630.10:FF:000011">
    <property type="entry name" value="Cytochrome P450 83B1"/>
    <property type="match status" value="1"/>
</dbReference>
<name>A0AAD4JEE7_PERFH</name>
<dbReference type="Gene3D" id="1.10.630.10">
    <property type="entry name" value="Cytochrome P450"/>
    <property type="match status" value="1"/>
</dbReference>
<keyword evidence="9" id="KW-0472">Membrane</keyword>
<proteinExistence type="inferred from homology"/>
<dbReference type="SUPFAM" id="SSF48264">
    <property type="entry name" value="Cytochrome P450"/>
    <property type="match status" value="1"/>
</dbReference>
<organism evidence="10 11">
    <name type="scientific">Perilla frutescens var. hirtella</name>
    <name type="common">Perilla citriodora</name>
    <name type="synonym">Perilla setoyensis</name>
    <dbReference type="NCBI Taxonomy" id="608512"/>
    <lineage>
        <taxon>Eukaryota</taxon>
        <taxon>Viridiplantae</taxon>
        <taxon>Streptophyta</taxon>
        <taxon>Embryophyta</taxon>
        <taxon>Tracheophyta</taxon>
        <taxon>Spermatophyta</taxon>
        <taxon>Magnoliopsida</taxon>
        <taxon>eudicotyledons</taxon>
        <taxon>Gunneridae</taxon>
        <taxon>Pentapetalae</taxon>
        <taxon>asterids</taxon>
        <taxon>lamiids</taxon>
        <taxon>Lamiales</taxon>
        <taxon>Lamiaceae</taxon>
        <taxon>Nepetoideae</taxon>
        <taxon>Elsholtzieae</taxon>
        <taxon>Perilla</taxon>
    </lineage>
</organism>
<dbReference type="PANTHER" id="PTHR47955:SF15">
    <property type="entry name" value="CYTOCHROME P450 71A2-LIKE"/>
    <property type="match status" value="1"/>
</dbReference>
<evidence type="ECO:0000256" key="2">
    <source>
        <dbReference type="ARBA" id="ARBA00004167"/>
    </source>
</evidence>
<dbReference type="GO" id="GO:0016020">
    <property type="term" value="C:membrane"/>
    <property type="evidence" value="ECO:0007669"/>
    <property type="project" value="UniProtKB-SubCell"/>
</dbReference>
<dbReference type="PRINTS" id="PR00385">
    <property type="entry name" value="P450"/>
</dbReference>
<gene>
    <name evidence="10" type="ORF">C2S53_005644</name>
</gene>
<evidence type="ECO:0000313" key="10">
    <source>
        <dbReference type="EMBL" id="KAH6832295.1"/>
    </source>
</evidence>
<dbReference type="InterPro" id="IPR001128">
    <property type="entry name" value="Cyt_P450"/>
</dbReference>
<dbReference type="GO" id="GO:0004497">
    <property type="term" value="F:monooxygenase activity"/>
    <property type="evidence" value="ECO:0007669"/>
    <property type="project" value="UniProtKB-KW"/>
</dbReference>
<dbReference type="CDD" id="cd11072">
    <property type="entry name" value="CYP71-like"/>
    <property type="match status" value="1"/>
</dbReference>
<evidence type="ECO:0000256" key="1">
    <source>
        <dbReference type="ARBA" id="ARBA00001971"/>
    </source>
</evidence>
<keyword evidence="6" id="KW-0560">Oxidoreductase</keyword>
<keyword evidence="4" id="KW-0349">Heme</keyword>
<evidence type="ECO:0000313" key="11">
    <source>
        <dbReference type="Proteomes" id="UP001190926"/>
    </source>
</evidence>
<comment type="caution">
    <text evidence="10">The sequence shown here is derived from an EMBL/GenBank/DDBJ whole genome shotgun (WGS) entry which is preliminary data.</text>
</comment>
<evidence type="ECO:0008006" key="12">
    <source>
        <dbReference type="Google" id="ProtNLM"/>
    </source>
</evidence>
<dbReference type="GO" id="GO:0020037">
    <property type="term" value="F:heme binding"/>
    <property type="evidence" value="ECO:0007669"/>
    <property type="project" value="InterPro"/>
</dbReference>
<dbReference type="PANTHER" id="PTHR47955">
    <property type="entry name" value="CYTOCHROME P450 FAMILY 71 PROTEIN"/>
    <property type="match status" value="1"/>
</dbReference>
<dbReference type="GO" id="GO:0005506">
    <property type="term" value="F:iron ion binding"/>
    <property type="evidence" value="ECO:0007669"/>
    <property type="project" value="InterPro"/>
</dbReference>
<evidence type="ECO:0000256" key="9">
    <source>
        <dbReference type="SAM" id="Phobius"/>
    </source>
</evidence>
<dbReference type="Proteomes" id="UP001190926">
    <property type="component" value="Unassembled WGS sequence"/>
</dbReference>
<evidence type="ECO:0000256" key="4">
    <source>
        <dbReference type="ARBA" id="ARBA00022617"/>
    </source>
</evidence>
<dbReference type="InterPro" id="IPR002401">
    <property type="entry name" value="Cyt_P450_E_grp-I"/>
</dbReference>
<keyword evidence="7" id="KW-0408">Iron</keyword>
<keyword evidence="9" id="KW-0812">Transmembrane</keyword>
<keyword evidence="8" id="KW-0503">Monooxygenase</keyword>
<protein>
    <recommendedName>
        <fullName evidence="12">Cytochrome P450</fullName>
    </recommendedName>
</protein>
<reference evidence="10 11" key="1">
    <citation type="journal article" date="2021" name="Nat. Commun.">
        <title>Incipient diploidization of the medicinal plant Perilla within 10,000 years.</title>
        <authorList>
            <person name="Zhang Y."/>
            <person name="Shen Q."/>
            <person name="Leng L."/>
            <person name="Zhang D."/>
            <person name="Chen S."/>
            <person name="Shi Y."/>
            <person name="Ning Z."/>
            <person name="Chen S."/>
        </authorList>
    </citation>
    <scope>NUCLEOTIDE SEQUENCE [LARGE SCALE GENOMIC DNA]</scope>
    <source>
        <strain evidence="11">cv. PC099</strain>
    </source>
</reference>
<keyword evidence="11" id="KW-1185">Reference proteome</keyword>
<dbReference type="Pfam" id="PF00067">
    <property type="entry name" value="p450"/>
    <property type="match status" value="1"/>
</dbReference>
<dbReference type="InterPro" id="IPR036396">
    <property type="entry name" value="Cyt_P450_sf"/>
</dbReference>
<feature type="transmembrane region" description="Helical" evidence="9">
    <location>
        <begin position="7"/>
        <end position="24"/>
    </location>
</feature>
<keyword evidence="5" id="KW-0479">Metal-binding</keyword>
<comment type="similarity">
    <text evidence="3">Belongs to the cytochrome P450 family.</text>
</comment>